<dbReference type="EMBL" id="CP108318">
    <property type="protein sequence ID" value="WTW60408.1"/>
    <property type="molecule type" value="Genomic_DNA"/>
</dbReference>
<feature type="chain" id="PRO_5043737792" evidence="1">
    <location>
        <begin position="26"/>
        <end position="48"/>
    </location>
</feature>
<accession>A0AAU2V0Q8</accession>
<proteinExistence type="predicted"/>
<keyword evidence="1" id="KW-0732">Signal</keyword>
<name>A0AAU2V0Q8_9ACTN</name>
<dbReference type="AlphaFoldDB" id="A0AAU2V0Q8"/>
<reference evidence="2" key="1">
    <citation type="submission" date="2022-10" db="EMBL/GenBank/DDBJ databases">
        <title>The complete genomes of actinobacterial strains from the NBC collection.</title>
        <authorList>
            <person name="Joergensen T.S."/>
            <person name="Alvarez Arevalo M."/>
            <person name="Sterndorff E.B."/>
            <person name="Faurdal D."/>
            <person name="Vuksanovic O."/>
            <person name="Mourched A.-S."/>
            <person name="Charusanti P."/>
            <person name="Shaw S."/>
            <person name="Blin K."/>
            <person name="Weber T."/>
        </authorList>
    </citation>
    <scope>NUCLEOTIDE SEQUENCE</scope>
    <source>
        <strain evidence="2">NBC_00003</strain>
    </source>
</reference>
<organism evidence="2">
    <name type="scientific">Streptomyces sp. NBC_00003</name>
    <dbReference type="NCBI Taxonomy" id="2903608"/>
    <lineage>
        <taxon>Bacteria</taxon>
        <taxon>Bacillati</taxon>
        <taxon>Actinomycetota</taxon>
        <taxon>Actinomycetes</taxon>
        <taxon>Kitasatosporales</taxon>
        <taxon>Streptomycetaceae</taxon>
        <taxon>Streptomyces</taxon>
    </lineage>
</organism>
<gene>
    <name evidence="2" type="ORF">OG549_07025</name>
</gene>
<evidence type="ECO:0000256" key="1">
    <source>
        <dbReference type="SAM" id="SignalP"/>
    </source>
</evidence>
<sequence>MKRHVVAVLAVVVAGLMLVAVPAAAQDGPGRHAESNDWNFPLTNIGLL</sequence>
<feature type="signal peptide" evidence="1">
    <location>
        <begin position="1"/>
        <end position="25"/>
    </location>
</feature>
<evidence type="ECO:0000313" key="2">
    <source>
        <dbReference type="EMBL" id="WTW60408.1"/>
    </source>
</evidence>
<protein>
    <submittedName>
        <fullName evidence="2">Uncharacterized protein</fullName>
    </submittedName>
</protein>